<dbReference type="PRINTS" id="PR02008">
    <property type="entry name" value="RCMTFAMILY"/>
</dbReference>
<feature type="binding site" evidence="6">
    <location>
        <begin position="279"/>
        <end position="285"/>
    </location>
    <ligand>
        <name>S-adenosyl-L-methionine</name>
        <dbReference type="ChEBI" id="CHEBI:59789"/>
    </ligand>
</feature>
<dbReference type="Pfam" id="PF21153">
    <property type="entry name" value="NSUN5_N"/>
    <property type="match status" value="1"/>
</dbReference>
<keyword evidence="1 6" id="KW-0489">Methyltransferase</keyword>
<feature type="active site" description="Nucleophile" evidence="6">
    <location>
        <position position="412"/>
    </location>
</feature>
<keyword evidence="10" id="KW-1185">Reference proteome</keyword>
<dbReference type="Pfam" id="PF01189">
    <property type="entry name" value="Methyltr_RsmB-F"/>
    <property type="match status" value="1"/>
</dbReference>
<organism evidence="9 10">
    <name type="scientific">Dillenia turbinata</name>
    <dbReference type="NCBI Taxonomy" id="194707"/>
    <lineage>
        <taxon>Eukaryota</taxon>
        <taxon>Viridiplantae</taxon>
        <taxon>Streptophyta</taxon>
        <taxon>Embryophyta</taxon>
        <taxon>Tracheophyta</taxon>
        <taxon>Spermatophyta</taxon>
        <taxon>Magnoliopsida</taxon>
        <taxon>eudicotyledons</taxon>
        <taxon>Gunneridae</taxon>
        <taxon>Pentapetalae</taxon>
        <taxon>Dilleniales</taxon>
        <taxon>Dilleniaceae</taxon>
        <taxon>Dillenia</taxon>
    </lineage>
</organism>
<evidence type="ECO:0000256" key="2">
    <source>
        <dbReference type="ARBA" id="ARBA00022679"/>
    </source>
</evidence>
<evidence type="ECO:0000259" key="8">
    <source>
        <dbReference type="PROSITE" id="PS51686"/>
    </source>
</evidence>
<protein>
    <submittedName>
        <fullName evidence="9">SAM-dependent methyltransferase RsmB/NOP2-type</fullName>
    </submittedName>
</protein>
<dbReference type="AlphaFoldDB" id="A0AAN8UHI7"/>
<dbReference type="Proteomes" id="UP001370490">
    <property type="component" value="Unassembled WGS sequence"/>
</dbReference>
<dbReference type="PANTHER" id="PTHR22807:SF4">
    <property type="entry name" value="28S RRNA (CYTOSINE-C(5))-METHYLTRANSFERASE"/>
    <property type="match status" value="1"/>
</dbReference>
<keyword evidence="3 6" id="KW-0949">S-adenosyl-L-methionine</keyword>
<keyword evidence="4 6" id="KW-0694">RNA-binding</keyword>
<feature type="binding site" evidence="6">
    <location>
        <position position="350"/>
    </location>
    <ligand>
        <name>S-adenosyl-L-methionine</name>
        <dbReference type="ChEBI" id="CHEBI:59789"/>
    </ligand>
</feature>
<dbReference type="PROSITE" id="PS51686">
    <property type="entry name" value="SAM_MT_RSMB_NOP"/>
    <property type="match status" value="1"/>
</dbReference>
<dbReference type="CDD" id="cd02440">
    <property type="entry name" value="AdoMet_MTases"/>
    <property type="match status" value="1"/>
</dbReference>
<evidence type="ECO:0000256" key="6">
    <source>
        <dbReference type="PROSITE-ProRule" id="PRU01023"/>
    </source>
</evidence>
<evidence type="ECO:0000313" key="10">
    <source>
        <dbReference type="Proteomes" id="UP001370490"/>
    </source>
</evidence>
<name>A0AAN8UHI7_9MAGN</name>
<dbReference type="SUPFAM" id="SSF53335">
    <property type="entry name" value="S-adenosyl-L-methionine-dependent methyltransferases"/>
    <property type="match status" value="1"/>
</dbReference>
<dbReference type="InterPro" id="IPR029063">
    <property type="entry name" value="SAM-dependent_MTases_sf"/>
</dbReference>
<evidence type="ECO:0000256" key="5">
    <source>
        <dbReference type="ARBA" id="ARBA00053002"/>
    </source>
</evidence>
<dbReference type="GO" id="GO:0070475">
    <property type="term" value="P:rRNA base methylation"/>
    <property type="evidence" value="ECO:0007669"/>
    <property type="project" value="TreeGrafter"/>
</dbReference>
<comment type="catalytic activity">
    <reaction evidence="5">
        <text>a cytidine in 25S rRNA + S-adenosyl-L-methionine = a 5-methylcytidine in 25S rRNA + S-adenosyl-L-homocysteine + H(+)</text>
        <dbReference type="Rhea" id="RHEA:47780"/>
        <dbReference type="Rhea" id="RHEA-COMP:11911"/>
        <dbReference type="Rhea" id="RHEA-COMP:11912"/>
        <dbReference type="ChEBI" id="CHEBI:15378"/>
        <dbReference type="ChEBI" id="CHEBI:57856"/>
        <dbReference type="ChEBI" id="CHEBI:59789"/>
        <dbReference type="ChEBI" id="CHEBI:74483"/>
        <dbReference type="ChEBI" id="CHEBI:82748"/>
    </reaction>
</comment>
<evidence type="ECO:0000256" key="7">
    <source>
        <dbReference type="SAM" id="MobiDB-lite"/>
    </source>
</evidence>
<gene>
    <name evidence="9" type="ORF">RJ641_022445</name>
</gene>
<dbReference type="Gene3D" id="3.30.70.1170">
    <property type="entry name" value="Sun protein, domain 3"/>
    <property type="match status" value="1"/>
</dbReference>
<sequence>MVSSKAARKISESANPSTAAAVGKEKGGGRRLSNAERSAYFARREAAKVLRTVLQGDASRRAVGSIKSLVYNPSIRNKKATFALLCQTLKYLPVIKDVLDTAKILNSKWKVKNNMLCFTMSSKLHVKQLHCRRQEELMYIITYDILFSEFISLAGAAEEFLFSRKNALQTALARILVKKKVRRVEDLAELHQTPDISKPRYVRVNTLKLDVESALQELGKQYTVQKDDLLPGLLVLPPGIDMHNHPLVTSGSVFLQGKLSSMVAAALSPEPGWVVLDACSAPGNKTVHLAALMRGKGKIIACEHNKERVKCLQNTIRLSGAANVEVLHGDFLYLDAKHPSYSKVRAILLDPSCSGSGTSADRLDYLLPSSTTGKTSDSTESDRLKRLAAFQGKALAHALSFPAVERVVYSTCSIHQIENEDVVKSALPLATSNGFRLATPFPQWPRRGLPVFEGGFFIALFVRESTINTSEMPVQEGRENSKASVVKVTTTAKRRKNPGRLQRRFSFRTPLLTTRMSKLCLHSHLNSHFHKLGTSRDHE</sequence>
<evidence type="ECO:0000256" key="1">
    <source>
        <dbReference type="ARBA" id="ARBA00022603"/>
    </source>
</evidence>
<dbReference type="InterPro" id="IPR049560">
    <property type="entry name" value="MeTrfase_RsmB-F_NOP2_cat"/>
</dbReference>
<accession>A0AAN8UHI7</accession>
<proteinExistence type="inferred from homology"/>
<dbReference type="FunFam" id="3.40.50.150:FF:000164">
    <property type="entry name" value="Methyltransferase NSUN5, putative"/>
    <property type="match status" value="1"/>
</dbReference>
<dbReference type="InterPro" id="IPR001678">
    <property type="entry name" value="MeTrfase_RsmB-F_NOP2_dom"/>
</dbReference>
<comment type="caution">
    <text evidence="9">The sequence shown here is derived from an EMBL/GenBank/DDBJ whole genome shotgun (WGS) entry which is preliminary data.</text>
</comment>
<feature type="binding site" evidence="6">
    <location>
        <position position="303"/>
    </location>
    <ligand>
        <name>S-adenosyl-L-methionine</name>
        <dbReference type="ChEBI" id="CHEBI:59789"/>
    </ligand>
</feature>
<feature type="domain" description="SAM-dependent MTase RsmB/NOP-type" evidence="8">
    <location>
        <begin position="190"/>
        <end position="464"/>
    </location>
</feature>
<dbReference type="GO" id="GO:0005730">
    <property type="term" value="C:nucleolus"/>
    <property type="evidence" value="ECO:0007669"/>
    <property type="project" value="TreeGrafter"/>
</dbReference>
<dbReference type="Gene3D" id="3.40.50.150">
    <property type="entry name" value="Vaccinia Virus protein VP39"/>
    <property type="match status" value="1"/>
</dbReference>
<reference evidence="9 10" key="1">
    <citation type="submission" date="2023-12" db="EMBL/GenBank/DDBJ databases">
        <title>A high-quality genome assembly for Dillenia turbinata (Dilleniales).</title>
        <authorList>
            <person name="Chanderbali A."/>
        </authorList>
    </citation>
    <scope>NUCLEOTIDE SEQUENCE [LARGE SCALE GENOMIC DNA]</scope>
    <source>
        <strain evidence="9">LSX21</strain>
        <tissue evidence="9">Leaf</tissue>
    </source>
</reference>
<evidence type="ECO:0000256" key="4">
    <source>
        <dbReference type="ARBA" id="ARBA00022884"/>
    </source>
</evidence>
<dbReference type="Pfam" id="PF21148">
    <property type="entry name" value="NSUN5_fdxn-like"/>
    <property type="match status" value="1"/>
</dbReference>
<dbReference type="GO" id="GO:0003723">
    <property type="term" value="F:RNA binding"/>
    <property type="evidence" value="ECO:0007669"/>
    <property type="project" value="UniProtKB-UniRule"/>
</dbReference>
<dbReference type="GO" id="GO:0008173">
    <property type="term" value="F:RNA methyltransferase activity"/>
    <property type="evidence" value="ECO:0007669"/>
    <property type="project" value="InterPro"/>
</dbReference>
<dbReference type="InterPro" id="IPR048889">
    <property type="entry name" value="NSUN5_RCM1_N"/>
</dbReference>
<feature type="region of interest" description="Disordered" evidence="7">
    <location>
        <begin position="1"/>
        <end position="30"/>
    </location>
</feature>
<evidence type="ECO:0000313" key="9">
    <source>
        <dbReference type="EMBL" id="KAK6912844.1"/>
    </source>
</evidence>
<dbReference type="EMBL" id="JBAMMX010000027">
    <property type="protein sequence ID" value="KAK6912844.1"/>
    <property type="molecule type" value="Genomic_DNA"/>
</dbReference>
<feature type="binding site" evidence="6">
    <location>
        <position position="330"/>
    </location>
    <ligand>
        <name>S-adenosyl-L-methionine</name>
        <dbReference type="ChEBI" id="CHEBI:59789"/>
    </ligand>
</feature>
<evidence type="ECO:0000256" key="3">
    <source>
        <dbReference type="ARBA" id="ARBA00022691"/>
    </source>
</evidence>
<comment type="similarity">
    <text evidence="6">Belongs to the class I-like SAM-binding methyltransferase superfamily. RsmB/NOP family.</text>
</comment>
<dbReference type="PANTHER" id="PTHR22807">
    <property type="entry name" value="NOP2 YEAST -RELATED NOL1/NOP2/FMU SUN DOMAIN-CONTAINING"/>
    <property type="match status" value="1"/>
</dbReference>
<dbReference type="InterPro" id="IPR049561">
    <property type="entry name" value="NSUN5_7_fdxn-like"/>
</dbReference>
<dbReference type="InterPro" id="IPR023267">
    <property type="entry name" value="RCMT"/>
</dbReference>
<keyword evidence="2 6" id="KW-0808">Transferase</keyword>